<evidence type="ECO:0000313" key="10">
    <source>
        <dbReference type="EMBL" id="RLE14892.1"/>
    </source>
</evidence>
<dbReference type="GO" id="GO:0009425">
    <property type="term" value="C:bacterial-type flagellum basal body"/>
    <property type="evidence" value="ECO:0007669"/>
    <property type="project" value="InterPro"/>
</dbReference>
<sequence length="151" mass="17337">MLYREEWVKEEQFRSPRYLTNRRIIMENEKKITQEPDKLKEEKEKVDVRPAEFPPLNPKKGAFSQETNIEMLFDVPLQISAELGRTSLPIKEILQLAPGSVVELDKLAGEPVDLLVNGKLIAKGEVVVTDENFGVRIIEILGQEARIRKLQ</sequence>
<dbReference type="InterPro" id="IPR001172">
    <property type="entry name" value="FliN_T3SS_HrcQb"/>
</dbReference>
<feature type="domain" description="Flagellar motor switch protein FliN-like C-terminal" evidence="8">
    <location>
        <begin position="71"/>
        <end position="141"/>
    </location>
</feature>
<evidence type="ECO:0000313" key="11">
    <source>
        <dbReference type="Proteomes" id="UP000267654"/>
    </source>
</evidence>
<dbReference type="PANTHER" id="PTHR43484:SF1">
    <property type="entry name" value="FLAGELLAR MOTOR SWITCH PROTEIN FLIN"/>
    <property type="match status" value="1"/>
</dbReference>
<dbReference type="InterPro" id="IPR001543">
    <property type="entry name" value="FliN-like_C"/>
</dbReference>
<reference evidence="9" key="2">
    <citation type="journal article" date="2020" name="mSystems">
        <title>Genome- and Community-Level Interaction Insights into Carbon Utilization and Element Cycling Functions of Hydrothermarchaeota in Hydrothermal Sediment.</title>
        <authorList>
            <person name="Zhou Z."/>
            <person name="Liu Y."/>
            <person name="Xu W."/>
            <person name="Pan J."/>
            <person name="Luo Z.H."/>
            <person name="Li M."/>
        </authorList>
    </citation>
    <scope>NUCLEOTIDE SEQUENCE [LARGE SCALE GENOMIC DNA]</scope>
    <source>
        <strain evidence="9">HyVt-219</strain>
    </source>
</reference>
<dbReference type="InterPro" id="IPR012826">
    <property type="entry name" value="FliN"/>
</dbReference>
<dbReference type="AlphaFoldDB" id="A0A662DL80"/>
<evidence type="ECO:0000256" key="7">
    <source>
        <dbReference type="SAM" id="MobiDB-lite"/>
    </source>
</evidence>
<dbReference type="GO" id="GO:0071973">
    <property type="term" value="P:bacterial-type flagellum-dependent cell motility"/>
    <property type="evidence" value="ECO:0007669"/>
    <property type="project" value="InterPro"/>
</dbReference>
<keyword evidence="4" id="KW-0145">Chemotaxis</keyword>
<gene>
    <name evidence="10" type="primary">fliN</name>
    <name evidence="10" type="ORF">DRI96_00755</name>
    <name evidence="9" type="ORF">ENG47_03355</name>
</gene>
<dbReference type="Proteomes" id="UP000267654">
    <property type="component" value="Unassembled WGS sequence"/>
</dbReference>
<name>A0A662DL80_UNCAE</name>
<dbReference type="NCBIfam" id="TIGR02480">
    <property type="entry name" value="fliN"/>
    <property type="match status" value="1"/>
</dbReference>
<keyword evidence="10" id="KW-0966">Cell projection</keyword>
<organism evidence="10 11">
    <name type="scientific">Aerophobetes bacterium</name>
    <dbReference type="NCBI Taxonomy" id="2030807"/>
    <lineage>
        <taxon>Bacteria</taxon>
        <taxon>Candidatus Aerophobota</taxon>
    </lineage>
</organism>
<protein>
    <submittedName>
        <fullName evidence="10">Flagellar motor switch protein FliN</fullName>
    </submittedName>
</protein>
<keyword evidence="10" id="KW-0282">Flagellum</keyword>
<accession>A0A662DL80</accession>
<evidence type="ECO:0000256" key="2">
    <source>
        <dbReference type="ARBA" id="ARBA00009226"/>
    </source>
</evidence>
<keyword evidence="5" id="KW-0283">Flagellar rotation</keyword>
<evidence type="ECO:0000256" key="6">
    <source>
        <dbReference type="ARBA" id="ARBA00023136"/>
    </source>
</evidence>
<keyword evidence="3" id="KW-1003">Cell membrane</keyword>
<dbReference type="Pfam" id="PF01052">
    <property type="entry name" value="FliMN_C"/>
    <property type="match status" value="1"/>
</dbReference>
<dbReference type="Proteomes" id="UP000885660">
    <property type="component" value="Unassembled WGS sequence"/>
</dbReference>
<evidence type="ECO:0000256" key="3">
    <source>
        <dbReference type="ARBA" id="ARBA00022475"/>
    </source>
</evidence>
<evidence type="ECO:0000256" key="4">
    <source>
        <dbReference type="ARBA" id="ARBA00022500"/>
    </source>
</evidence>
<dbReference type="PANTHER" id="PTHR43484">
    <property type="match status" value="1"/>
</dbReference>
<evidence type="ECO:0000256" key="5">
    <source>
        <dbReference type="ARBA" id="ARBA00022779"/>
    </source>
</evidence>
<dbReference type="GO" id="GO:0006935">
    <property type="term" value="P:chemotaxis"/>
    <property type="evidence" value="ECO:0007669"/>
    <property type="project" value="UniProtKB-KW"/>
</dbReference>
<comment type="similarity">
    <text evidence="2">Belongs to the FliN/MopA/SpaO family.</text>
</comment>
<feature type="region of interest" description="Disordered" evidence="7">
    <location>
        <begin position="34"/>
        <end position="60"/>
    </location>
</feature>
<dbReference type="Gene3D" id="2.30.330.10">
    <property type="entry name" value="SpoA-like"/>
    <property type="match status" value="1"/>
</dbReference>
<reference evidence="10 11" key="1">
    <citation type="submission" date="2018-06" db="EMBL/GenBank/DDBJ databases">
        <title>Extensive metabolic versatility and redundancy in microbially diverse, dynamic hydrothermal sediments.</title>
        <authorList>
            <person name="Dombrowski N."/>
            <person name="Teske A."/>
            <person name="Baker B.J."/>
        </authorList>
    </citation>
    <scope>NUCLEOTIDE SEQUENCE [LARGE SCALE GENOMIC DNA]</scope>
    <source>
        <strain evidence="10">B19_G9</strain>
    </source>
</reference>
<comment type="subcellular location">
    <subcellularLocation>
        <location evidence="1">Cell membrane</location>
        <topology evidence="1">Peripheral membrane protein</topology>
        <orientation evidence="1">Cytoplasmic side</orientation>
    </subcellularLocation>
</comment>
<evidence type="ECO:0000313" key="9">
    <source>
        <dbReference type="EMBL" id="HDN84776.1"/>
    </source>
</evidence>
<dbReference type="PRINTS" id="PR00956">
    <property type="entry name" value="FLGMOTORFLIN"/>
</dbReference>
<keyword evidence="10" id="KW-0969">Cilium</keyword>
<proteinExistence type="inferred from homology"/>
<feature type="compositionally biased region" description="Basic and acidic residues" evidence="7">
    <location>
        <begin position="34"/>
        <end position="50"/>
    </location>
</feature>
<dbReference type="GO" id="GO:0005886">
    <property type="term" value="C:plasma membrane"/>
    <property type="evidence" value="ECO:0007669"/>
    <property type="project" value="UniProtKB-SubCell"/>
</dbReference>
<comment type="caution">
    <text evidence="10">The sequence shown here is derived from an EMBL/GenBank/DDBJ whole genome shotgun (WGS) entry which is preliminary data.</text>
</comment>
<keyword evidence="6" id="KW-0472">Membrane</keyword>
<dbReference type="SUPFAM" id="SSF101801">
    <property type="entry name" value="Surface presentation of antigens (SPOA)"/>
    <property type="match status" value="1"/>
</dbReference>
<evidence type="ECO:0000259" key="8">
    <source>
        <dbReference type="Pfam" id="PF01052"/>
    </source>
</evidence>
<dbReference type="InterPro" id="IPR036429">
    <property type="entry name" value="SpoA-like_sf"/>
</dbReference>
<dbReference type="InterPro" id="IPR051469">
    <property type="entry name" value="FliN/MopA/SpaO"/>
</dbReference>
<evidence type="ECO:0000256" key="1">
    <source>
        <dbReference type="ARBA" id="ARBA00004413"/>
    </source>
</evidence>
<dbReference type="EMBL" id="DRBC01000197">
    <property type="protein sequence ID" value="HDN84776.1"/>
    <property type="molecule type" value="Genomic_DNA"/>
</dbReference>
<dbReference type="EMBL" id="QMQB01000018">
    <property type="protein sequence ID" value="RLE14892.1"/>
    <property type="molecule type" value="Genomic_DNA"/>
</dbReference>
<dbReference type="GO" id="GO:0003774">
    <property type="term" value="F:cytoskeletal motor activity"/>
    <property type="evidence" value="ECO:0007669"/>
    <property type="project" value="InterPro"/>
</dbReference>